<feature type="transmembrane region" description="Helical" evidence="1">
    <location>
        <begin position="215"/>
        <end position="237"/>
    </location>
</feature>
<evidence type="ECO:0000256" key="1">
    <source>
        <dbReference type="SAM" id="Phobius"/>
    </source>
</evidence>
<organism evidence="2 3">
    <name type="scientific">Corchorus olitorius</name>
    <dbReference type="NCBI Taxonomy" id="93759"/>
    <lineage>
        <taxon>Eukaryota</taxon>
        <taxon>Viridiplantae</taxon>
        <taxon>Streptophyta</taxon>
        <taxon>Embryophyta</taxon>
        <taxon>Tracheophyta</taxon>
        <taxon>Spermatophyta</taxon>
        <taxon>Magnoliopsida</taxon>
        <taxon>eudicotyledons</taxon>
        <taxon>Gunneridae</taxon>
        <taxon>Pentapetalae</taxon>
        <taxon>rosids</taxon>
        <taxon>malvids</taxon>
        <taxon>Malvales</taxon>
        <taxon>Malvaceae</taxon>
        <taxon>Grewioideae</taxon>
        <taxon>Apeibeae</taxon>
        <taxon>Corchorus</taxon>
    </lineage>
</organism>
<keyword evidence="1" id="KW-0812">Transmembrane</keyword>
<dbReference type="AlphaFoldDB" id="A0A1R3IKB4"/>
<protein>
    <submittedName>
        <fullName evidence="2">Uncharacterized protein</fullName>
    </submittedName>
</protein>
<proteinExistence type="predicted"/>
<evidence type="ECO:0000313" key="3">
    <source>
        <dbReference type="Proteomes" id="UP000187203"/>
    </source>
</evidence>
<evidence type="ECO:0000313" key="2">
    <source>
        <dbReference type="EMBL" id="OMO82986.1"/>
    </source>
</evidence>
<reference evidence="3" key="1">
    <citation type="submission" date="2013-09" db="EMBL/GenBank/DDBJ databases">
        <title>Corchorus olitorius genome sequencing.</title>
        <authorList>
            <person name="Alam M."/>
            <person name="Haque M.S."/>
            <person name="Islam M.S."/>
            <person name="Emdad E.M."/>
            <person name="Islam M.M."/>
            <person name="Ahmed B."/>
            <person name="Halim A."/>
            <person name="Hossen Q.M.M."/>
            <person name="Hossain M.Z."/>
            <person name="Ahmed R."/>
            <person name="Khan M.M."/>
            <person name="Islam R."/>
            <person name="Rashid M.M."/>
            <person name="Khan S.A."/>
            <person name="Rahman M.S."/>
            <person name="Alam M."/>
            <person name="Yahiya A.S."/>
            <person name="Khan M.S."/>
            <person name="Azam M.S."/>
            <person name="Haque T."/>
            <person name="Lashkar M.Z.H."/>
            <person name="Akhand A.I."/>
            <person name="Morshed G."/>
            <person name="Roy S."/>
            <person name="Uddin K.S."/>
            <person name="Rabeya T."/>
            <person name="Hossain A.S."/>
            <person name="Chowdhury A."/>
            <person name="Snigdha A.R."/>
            <person name="Mortoza M.S."/>
            <person name="Matin S.A."/>
            <person name="Hoque S.M.E."/>
            <person name="Islam M.K."/>
            <person name="Roy D.K."/>
            <person name="Haider R."/>
            <person name="Moosa M.M."/>
            <person name="Elias S.M."/>
            <person name="Hasan A.M."/>
            <person name="Jahan S."/>
            <person name="Shafiuddin M."/>
            <person name="Mahmood N."/>
            <person name="Shommy N.S."/>
        </authorList>
    </citation>
    <scope>NUCLEOTIDE SEQUENCE [LARGE SCALE GENOMIC DNA]</scope>
    <source>
        <strain evidence="3">cv. O-4</strain>
    </source>
</reference>
<keyword evidence="1" id="KW-1133">Transmembrane helix</keyword>
<dbReference type="OrthoDB" id="1718237at2759"/>
<keyword evidence="1" id="KW-0472">Membrane</keyword>
<name>A0A1R3IKB4_9ROSI</name>
<gene>
    <name evidence="2" type="ORF">COLO4_22754</name>
</gene>
<sequence length="238" mass="26568">MENPIQDIPVDIEVDLNSASPSTHAGNQGLSIEPTSVVVENDETRKRAFTSKVWEHVTRQELRVVGLPEKSDWENARALCVFLKKLYILTCKVSAIKSVTSTNLLDEVWGVHRTLLQLQNHTNMLVGINEALKDIFEDYVKVMNPAATSSQSSQVQQSSLMEDDDDYDAMAEFQKHQMESGGDELKTELDIYLQEEPEMQKKGFAAGMDTGSVDWSGIGALLLGIWFGLQIACCCFFC</sequence>
<dbReference type="PANTHER" id="PTHR23272:SF193">
    <property type="entry name" value="OS07G0624100 PROTEIN"/>
    <property type="match status" value="1"/>
</dbReference>
<accession>A0A1R3IKB4</accession>
<comment type="caution">
    <text evidence="2">The sequence shown here is derived from an EMBL/GenBank/DDBJ whole genome shotgun (WGS) entry which is preliminary data.</text>
</comment>
<dbReference type="Proteomes" id="UP000187203">
    <property type="component" value="Unassembled WGS sequence"/>
</dbReference>
<keyword evidence="3" id="KW-1185">Reference proteome</keyword>
<dbReference type="EMBL" id="AWUE01018051">
    <property type="protein sequence ID" value="OMO82986.1"/>
    <property type="molecule type" value="Genomic_DNA"/>
</dbReference>
<dbReference type="PANTHER" id="PTHR23272">
    <property type="entry name" value="BED FINGER-RELATED"/>
    <property type="match status" value="1"/>
</dbReference>